<feature type="domain" description="HTH lysR-type" evidence="5">
    <location>
        <begin position="2"/>
        <end position="59"/>
    </location>
</feature>
<keyword evidence="4" id="KW-0804">Transcription</keyword>
<keyword evidence="3" id="KW-0238">DNA-binding</keyword>
<dbReference type="GO" id="GO:0003700">
    <property type="term" value="F:DNA-binding transcription factor activity"/>
    <property type="evidence" value="ECO:0007669"/>
    <property type="project" value="InterPro"/>
</dbReference>
<dbReference type="GO" id="GO:0032993">
    <property type="term" value="C:protein-DNA complex"/>
    <property type="evidence" value="ECO:0007669"/>
    <property type="project" value="TreeGrafter"/>
</dbReference>
<dbReference type="PANTHER" id="PTHR30346:SF0">
    <property type="entry name" value="HCA OPERON TRANSCRIPTIONAL ACTIVATOR HCAR"/>
    <property type="match status" value="1"/>
</dbReference>
<dbReference type="PRINTS" id="PR00039">
    <property type="entry name" value="HTHLYSR"/>
</dbReference>
<comment type="similarity">
    <text evidence="1">Belongs to the LysR transcriptional regulatory family.</text>
</comment>
<name>A0A3D9UUA9_9MICO</name>
<dbReference type="Pfam" id="PF03466">
    <property type="entry name" value="LysR_substrate"/>
    <property type="match status" value="1"/>
</dbReference>
<dbReference type="InterPro" id="IPR036390">
    <property type="entry name" value="WH_DNA-bd_sf"/>
</dbReference>
<dbReference type="SUPFAM" id="SSF46785">
    <property type="entry name" value="Winged helix' DNA-binding domain"/>
    <property type="match status" value="1"/>
</dbReference>
<dbReference type="InterPro" id="IPR005119">
    <property type="entry name" value="LysR_subst-bd"/>
</dbReference>
<proteinExistence type="inferred from homology"/>
<evidence type="ECO:0000259" key="5">
    <source>
        <dbReference type="PROSITE" id="PS50931"/>
    </source>
</evidence>
<evidence type="ECO:0000256" key="3">
    <source>
        <dbReference type="ARBA" id="ARBA00023125"/>
    </source>
</evidence>
<dbReference type="OrthoDB" id="3636008at2"/>
<dbReference type="CDD" id="cd08414">
    <property type="entry name" value="PBP2_LTTR_aromatics_like"/>
    <property type="match status" value="1"/>
</dbReference>
<evidence type="ECO:0000313" key="7">
    <source>
        <dbReference type="Proteomes" id="UP000256253"/>
    </source>
</evidence>
<dbReference type="PANTHER" id="PTHR30346">
    <property type="entry name" value="TRANSCRIPTIONAL DUAL REGULATOR HCAR-RELATED"/>
    <property type="match status" value="1"/>
</dbReference>
<evidence type="ECO:0000313" key="6">
    <source>
        <dbReference type="EMBL" id="REF30215.1"/>
    </source>
</evidence>
<keyword evidence="7" id="KW-1185">Reference proteome</keyword>
<organism evidence="6 7">
    <name type="scientific">Calidifontibacter indicus</name>
    <dbReference type="NCBI Taxonomy" id="419650"/>
    <lineage>
        <taxon>Bacteria</taxon>
        <taxon>Bacillati</taxon>
        <taxon>Actinomycetota</taxon>
        <taxon>Actinomycetes</taxon>
        <taxon>Micrococcales</taxon>
        <taxon>Dermacoccaceae</taxon>
        <taxon>Calidifontibacter</taxon>
    </lineage>
</organism>
<dbReference type="Gene3D" id="1.10.10.10">
    <property type="entry name" value="Winged helix-like DNA-binding domain superfamily/Winged helix DNA-binding domain"/>
    <property type="match status" value="1"/>
</dbReference>
<keyword evidence="2" id="KW-0805">Transcription regulation</keyword>
<dbReference type="InterPro" id="IPR000847">
    <property type="entry name" value="LysR_HTH_N"/>
</dbReference>
<dbReference type="Pfam" id="PF00126">
    <property type="entry name" value="HTH_1"/>
    <property type="match status" value="1"/>
</dbReference>
<dbReference type="RefSeq" id="WP_115922233.1">
    <property type="nucleotide sequence ID" value="NZ_QTUA01000001.1"/>
</dbReference>
<sequence length="299" mass="31998">MVDLRQMRYFVAVAEEAHFGRAAARLHMAQPPLSQAIRQLEAELGVELLHRTTRKVELSEAGRAYLDRARELLAGVDDAGDLARRVAAGAVGHLTIGCVGSATYSHLPSLSRALAVELPGVDFSFRGEMLVPAQVRALAAGQIDIALLRPPVADAELIVTRLRHDRLVVALPADDPLAAKSQIRVRDLADKALIVHSAGRSSVMYDVVQRLLRDAGIAAKVRHEVGETSTLITLVAGGLGAAIVPEPVTALALDGVVYRRLVRPVTTVELALAYRADRSEPHLARAVDVIRDVIGVSGS</sequence>
<gene>
    <name evidence="6" type="ORF">DFJ65_1210</name>
</gene>
<evidence type="ECO:0000256" key="2">
    <source>
        <dbReference type="ARBA" id="ARBA00023015"/>
    </source>
</evidence>
<evidence type="ECO:0000256" key="4">
    <source>
        <dbReference type="ARBA" id="ARBA00023163"/>
    </source>
</evidence>
<dbReference type="Proteomes" id="UP000256253">
    <property type="component" value="Unassembled WGS sequence"/>
</dbReference>
<comment type="caution">
    <text evidence="6">The sequence shown here is derived from an EMBL/GenBank/DDBJ whole genome shotgun (WGS) entry which is preliminary data.</text>
</comment>
<dbReference type="GO" id="GO:0003677">
    <property type="term" value="F:DNA binding"/>
    <property type="evidence" value="ECO:0007669"/>
    <property type="project" value="UniProtKB-KW"/>
</dbReference>
<evidence type="ECO:0000256" key="1">
    <source>
        <dbReference type="ARBA" id="ARBA00009437"/>
    </source>
</evidence>
<protein>
    <submittedName>
        <fullName evidence="6">LysR family transcriptional regulator</fullName>
    </submittedName>
</protein>
<dbReference type="EMBL" id="QTUA01000001">
    <property type="protein sequence ID" value="REF30215.1"/>
    <property type="molecule type" value="Genomic_DNA"/>
</dbReference>
<reference evidence="6 7" key="1">
    <citation type="submission" date="2018-08" db="EMBL/GenBank/DDBJ databases">
        <title>Sequencing the genomes of 1000 actinobacteria strains.</title>
        <authorList>
            <person name="Klenk H.-P."/>
        </authorList>
    </citation>
    <scope>NUCLEOTIDE SEQUENCE [LARGE SCALE GENOMIC DNA]</scope>
    <source>
        <strain evidence="6 7">DSM 22967</strain>
    </source>
</reference>
<dbReference type="Gene3D" id="3.40.190.10">
    <property type="entry name" value="Periplasmic binding protein-like II"/>
    <property type="match status" value="2"/>
</dbReference>
<dbReference type="SUPFAM" id="SSF53850">
    <property type="entry name" value="Periplasmic binding protein-like II"/>
    <property type="match status" value="1"/>
</dbReference>
<dbReference type="InterPro" id="IPR036388">
    <property type="entry name" value="WH-like_DNA-bd_sf"/>
</dbReference>
<dbReference type="FunFam" id="1.10.10.10:FF:000001">
    <property type="entry name" value="LysR family transcriptional regulator"/>
    <property type="match status" value="1"/>
</dbReference>
<dbReference type="PROSITE" id="PS50931">
    <property type="entry name" value="HTH_LYSR"/>
    <property type="match status" value="1"/>
</dbReference>
<accession>A0A3D9UUA9</accession>
<dbReference type="AlphaFoldDB" id="A0A3D9UUA9"/>